<dbReference type="EMBL" id="CP011132">
    <property type="protein sequence ID" value="AHZ96926.1"/>
    <property type="molecule type" value="Genomic_DNA"/>
</dbReference>
<dbReference type="OrthoDB" id="9803734at2"/>
<dbReference type="InterPro" id="IPR018086">
    <property type="entry name" value="NADH_UbQ_OxRdtase_su1_CS"/>
</dbReference>
<feature type="transmembrane region" description="Helical" evidence="5">
    <location>
        <begin position="103"/>
        <end position="131"/>
    </location>
</feature>
<dbReference type="Pfam" id="PF00146">
    <property type="entry name" value="NADHdh"/>
    <property type="match status" value="1"/>
</dbReference>
<feature type="transmembrane region" description="Helical" evidence="5">
    <location>
        <begin position="230"/>
        <end position="254"/>
    </location>
</feature>
<feature type="transmembrane region" description="Helical" evidence="5">
    <location>
        <begin position="138"/>
        <end position="160"/>
    </location>
</feature>
<dbReference type="Proteomes" id="UP000034085">
    <property type="component" value="Chromosome"/>
</dbReference>
<evidence type="ECO:0000313" key="7">
    <source>
        <dbReference type="Proteomes" id="UP000034085"/>
    </source>
</evidence>
<evidence type="ECO:0000256" key="1">
    <source>
        <dbReference type="ARBA" id="ARBA00004141"/>
    </source>
</evidence>
<dbReference type="KEGG" id="cama:F384_12645"/>
<sequence>MMTSLFAPLIIFPLGAAALIFGLLLKGVDRIVVARLQRRIGPPLLQPFFDIIKLMRKQTLVPDGAPRRLFLALPAIGVGSMLIAIALLPVANVYQPAAELGDLIVLLYLITVPAVVLILAGSCSGSVYGAVGFSREMVLILAYEGPLLLALASVAMKVGLAQGGWVTFSLGEIVAYQQEHGAFLFDPWMWPALAAYVLFMPANLGIAPFDIPEAESEVLEGPILEYTGPGLALFHLMSALKTLVVVGLGITLFFPNGPAGIAGVLVLLVKCLVVACVCKTLLRAMVGRMRIDQAFWFYLKWPELLGIIGLISVLAQA</sequence>
<dbReference type="PANTHER" id="PTHR43359:SF1">
    <property type="entry name" value="FORMATE HYDROGENLYASE SUBUNIT 4-RELATED"/>
    <property type="match status" value="1"/>
</dbReference>
<dbReference type="AlphaFoldDB" id="A0A059VE19"/>
<dbReference type="GO" id="GO:0005886">
    <property type="term" value="C:plasma membrane"/>
    <property type="evidence" value="ECO:0007669"/>
    <property type="project" value="TreeGrafter"/>
</dbReference>
<keyword evidence="2 5" id="KW-0812">Transmembrane</keyword>
<organism evidence="6 7">
    <name type="scientific">Citrobacter amalonaticus Y19</name>
    <dbReference type="NCBI Taxonomy" id="1261127"/>
    <lineage>
        <taxon>Bacteria</taxon>
        <taxon>Pseudomonadati</taxon>
        <taxon>Pseudomonadota</taxon>
        <taxon>Gammaproteobacteria</taxon>
        <taxon>Enterobacterales</taxon>
        <taxon>Enterobacteriaceae</taxon>
        <taxon>Citrobacter</taxon>
    </lineage>
</organism>
<feature type="transmembrane region" description="Helical" evidence="5">
    <location>
        <begin position="69"/>
        <end position="91"/>
    </location>
</feature>
<evidence type="ECO:0000256" key="3">
    <source>
        <dbReference type="ARBA" id="ARBA00022989"/>
    </source>
</evidence>
<dbReference type="HOGENOM" id="CLU_015134_0_2_6"/>
<dbReference type="PROSITE" id="PS00668">
    <property type="entry name" value="COMPLEX1_ND1_2"/>
    <property type="match status" value="1"/>
</dbReference>
<evidence type="ECO:0000256" key="2">
    <source>
        <dbReference type="ARBA" id="ARBA00022692"/>
    </source>
</evidence>
<keyword evidence="4 5" id="KW-0472">Membrane</keyword>
<feature type="transmembrane region" description="Helical" evidence="5">
    <location>
        <begin position="6"/>
        <end position="25"/>
    </location>
</feature>
<feature type="transmembrane region" description="Helical" evidence="5">
    <location>
        <begin position="294"/>
        <end position="315"/>
    </location>
</feature>
<feature type="transmembrane region" description="Helical" evidence="5">
    <location>
        <begin position="260"/>
        <end position="282"/>
    </location>
</feature>
<proteinExistence type="predicted"/>
<reference evidence="6 7" key="1">
    <citation type="journal article" date="2013" name="Appl. Microbiol. Biotechnol.">
        <title>Glycerol assimilation and production of 1,3-propanediol by Citrobacter amalonaticus Y19.</title>
        <authorList>
            <person name="Ainala S.K."/>
            <person name="Ashok S."/>
            <person name="Ko Y."/>
            <person name="Park S."/>
        </authorList>
    </citation>
    <scope>NUCLEOTIDE SEQUENCE [LARGE SCALE GENOMIC DNA]</scope>
    <source>
        <strain evidence="6 7">Y19</strain>
    </source>
</reference>
<evidence type="ECO:0000256" key="4">
    <source>
        <dbReference type="ARBA" id="ARBA00023136"/>
    </source>
</evidence>
<evidence type="ECO:0000313" key="6">
    <source>
        <dbReference type="EMBL" id="AHZ96926.1"/>
    </source>
</evidence>
<feature type="transmembrane region" description="Helical" evidence="5">
    <location>
        <begin position="188"/>
        <end position="209"/>
    </location>
</feature>
<dbReference type="PATRIC" id="fig|1261127.3.peg.2644"/>
<protein>
    <submittedName>
        <fullName evidence="6">Hydrogenase</fullName>
    </submittedName>
</protein>
<gene>
    <name evidence="6" type="ORF">F384_12645</name>
</gene>
<keyword evidence="3 5" id="KW-1133">Transmembrane helix</keyword>
<dbReference type="InterPro" id="IPR001694">
    <property type="entry name" value="NADH_UbQ_OxRdtase_su1/FPO"/>
</dbReference>
<comment type="subcellular location">
    <subcellularLocation>
        <location evidence="1">Membrane</location>
        <topology evidence="1">Multi-pass membrane protein</topology>
    </subcellularLocation>
</comment>
<dbReference type="PANTHER" id="PTHR43359">
    <property type="entry name" value="FORMATE HYDROGENLYASE SUBUNIT 4"/>
    <property type="match status" value="1"/>
</dbReference>
<evidence type="ECO:0000256" key="5">
    <source>
        <dbReference type="SAM" id="Phobius"/>
    </source>
</evidence>
<dbReference type="RefSeq" id="WP_046483202.1">
    <property type="nucleotide sequence ID" value="NZ_CP011132.1"/>
</dbReference>
<accession>A0A059VE19</accession>
<name>A0A059VE19_CITAM</name>
<dbReference type="InterPro" id="IPR052561">
    <property type="entry name" value="ComplexI_Subunit1"/>
</dbReference>